<organism evidence="2 3">
    <name type="scientific">Methyloversatilis universalis (strain ATCC BAA-1314 / DSM 25237 / JCM 13912 / CCUG 52030 / FAM5)</name>
    <dbReference type="NCBI Taxonomy" id="1000565"/>
    <lineage>
        <taxon>Bacteria</taxon>
        <taxon>Pseudomonadati</taxon>
        <taxon>Pseudomonadota</taxon>
        <taxon>Betaproteobacteria</taxon>
        <taxon>Nitrosomonadales</taxon>
        <taxon>Sterolibacteriaceae</taxon>
        <taxon>Methyloversatilis</taxon>
    </lineage>
</organism>
<dbReference type="CDD" id="cd16936">
    <property type="entry name" value="HATPase_RsbW-like"/>
    <property type="match status" value="1"/>
</dbReference>
<dbReference type="Gene3D" id="3.30.565.10">
    <property type="entry name" value="Histidine kinase-like ATPase, C-terminal domain"/>
    <property type="match status" value="1"/>
</dbReference>
<evidence type="ECO:0000313" key="2">
    <source>
        <dbReference type="EMBL" id="EGK72345.1"/>
    </source>
</evidence>
<dbReference type="eggNOG" id="COG2172">
    <property type="taxonomic scope" value="Bacteria"/>
</dbReference>
<sequence>MRHSPDDDTRVLHGFGAAMADATRWLHARSAAQAVPADAVARLDQCLDEALANIAAHGGDAALPVTLHFDVSALGGRCEAVLVIRDHGAAFDPLTIEPRPQAGSLETLQPGGLGITLMRHFADRLHYRREDACNHLTVVVAWSETV</sequence>
<dbReference type="Proteomes" id="UP000005019">
    <property type="component" value="Unassembled WGS sequence"/>
</dbReference>
<keyword evidence="2" id="KW-0418">Kinase</keyword>
<feature type="domain" description="Histidine kinase/HSP90-like ATPase" evidence="1">
    <location>
        <begin position="18"/>
        <end position="139"/>
    </location>
</feature>
<gene>
    <name evidence="2" type="ORF">METUNv1_01461</name>
</gene>
<dbReference type="Pfam" id="PF13581">
    <property type="entry name" value="HATPase_c_2"/>
    <property type="match status" value="1"/>
</dbReference>
<dbReference type="STRING" id="1000565.METUNv1_01461"/>
<evidence type="ECO:0000259" key="1">
    <source>
        <dbReference type="Pfam" id="PF13581"/>
    </source>
</evidence>
<dbReference type="AlphaFoldDB" id="F5RAX4"/>
<reference evidence="2 3" key="1">
    <citation type="journal article" date="2011" name="J. Bacteriol.">
        <title>Genome sequence of Methyloversatilis universalis FAM5T, a methylotrophic representative of the order Rhodocyclales.</title>
        <authorList>
            <person name="Kittichotirat W."/>
            <person name="Good N.M."/>
            <person name="Hall R."/>
            <person name="Bringel F."/>
            <person name="Lajus A."/>
            <person name="Medigue C."/>
            <person name="Smalley N.E."/>
            <person name="Beck D."/>
            <person name="Bumgarner R."/>
            <person name="Vuilleumier S."/>
            <person name="Kalyuzhnaya M.G."/>
        </authorList>
    </citation>
    <scope>NUCLEOTIDE SEQUENCE [LARGE SCALE GENOMIC DNA]</scope>
    <source>
        <strain evidence="3">ATCC BAA-1314 / JCM 13912 / FAM5</strain>
    </source>
</reference>
<evidence type="ECO:0000313" key="3">
    <source>
        <dbReference type="Proteomes" id="UP000005019"/>
    </source>
</evidence>
<dbReference type="GO" id="GO:0016301">
    <property type="term" value="F:kinase activity"/>
    <property type="evidence" value="ECO:0007669"/>
    <property type="project" value="UniProtKB-KW"/>
</dbReference>
<accession>F5RAX4</accession>
<comment type="caution">
    <text evidence="2">The sequence shown here is derived from an EMBL/GenBank/DDBJ whole genome shotgun (WGS) entry which is preliminary data.</text>
</comment>
<dbReference type="EMBL" id="AFHG01000041">
    <property type="protein sequence ID" value="EGK72345.1"/>
    <property type="molecule type" value="Genomic_DNA"/>
</dbReference>
<dbReference type="InterPro" id="IPR036890">
    <property type="entry name" value="HATPase_C_sf"/>
</dbReference>
<dbReference type="InterPro" id="IPR003594">
    <property type="entry name" value="HATPase_dom"/>
</dbReference>
<dbReference type="RefSeq" id="WP_008060308.1">
    <property type="nucleotide sequence ID" value="NZ_AFHG01000041.1"/>
</dbReference>
<proteinExistence type="predicted"/>
<dbReference type="SUPFAM" id="SSF55874">
    <property type="entry name" value="ATPase domain of HSP90 chaperone/DNA topoisomerase II/histidine kinase"/>
    <property type="match status" value="1"/>
</dbReference>
<protein>
    <submittedName>
        <fullName evidence="2">Serine/threonine-protein kinase btrW</fullName>
    </submittedName>
</protein>
<keyword evidence="3" id="KW-1185">Reference proteome</keyword>
<keyword evidence="2" id="KW-0808">Transferase</keyword>
<dbReference type="OrthoDB" id="327549at2"/>
<name>F5RAX4_METUF</name>